<proteinExistence type="predicted"/>
<dbReference type="Pfam" id="PF12867">
    <property type="entry name" value="DinB_2"/>
    <property type="match status" value="1"/>
</dbReference>
<dbReference type="Gene3D" id="1.20.120.450">
    <property type="entry name" value="dinb family like domain"/>
    <property type="match status" value="1"/>
</dbReference>
<comment type="caution">
    <text evidence="2">The sequence shown here is derived from an EMBL/GenBank/DDBJ whole genome shotgun (WGS) entry which is preliminary data.</text>
</comment>
<reference evidence="2" key="1">
    <citation type="submission" date="2021-10" db="EMBL/GenBank/DDBJ databases">
        <authorList>
            <person name="Criscuolo A."/>
        </authorList>
    </citation>
    <scope>NUCLEOTIDE SEQUENCE</scope>
    <source>
        <strain evidence="2">CIP111885</strain>
    </source>
</reference>
<accession>A0A9C7G757</accession>
<dbReference type="AlphaFoldDB" id="A0A9C7G757"/>
<gene>
    <name evidence="2" type="ORF">NEOCIP111885_00674</name>
</gene>
<evidence type="ECO:0000259" key="1">
    <source>
        <dbReference type="Pfam" id="PF12867"/>
    </source>
</evidence>
<dbReference type="EMBL" id="CAKJTG010000003">
    <property type="protein sequence ID" value="CAG9606986.1"/>
    <property type="molecule type" value="Genomic_DNA"/>
</dbReference>
<sequence length="174" mass="20284">MNFKIEEAIEILERTPQTLSSLLTGLSNEWIYSTEGESTWSPFDVVGHLIEAEKYNWIPRIEIILTKGESEIFPPFDRFSQLRQNKEITINQLLSEFAELRQQNLEKLKIFVTNQTNLDLTGIHPDFGVVKLSEQLSTWTAHDLSHIAQITRIMANRYHEDVGPWKAYLRILKK</sequence>
<keyword evidence="3" id="KW-1185">Reference proteome</keyword>
<dbReference type="InterPro" id="IPR034660">
    <property type="entry name" value="DinB/YfiT-like"/>
</dbReference>
<dbReference type="RefSeq" id="WP_230495257.1">
    <property type="nucleotide sequence ID" value="NZ_CAKJTG010000003.1"/>
</dbReference>
<protein>
    <recommendedName>
        <fullName evidence="1">DinB-like domain-containing protein</fullName>
    </recommendedName>
</protein>
<feature type="domain" description="DinB-like" evidence="1">
    <location>
        <begin position="12"/>
        <end position="150"/>
    </location>
</feature>
<name>A0A9C7G757_9BACI</name>
<organism evidence="2 3">
    <name type="scientific">Pseudoneobacillus rhizosphaerae</name>
    <dbReference type="NCBI Taxonomy" id="2880968"/>
    <lineage>
        <taxon>Bacteria</taxon>
        <taxon>Bacillati</taxon>
        <taxon>Bacillota</taxon>
        <taxon>Bacilli</taxon>
        <taxon>Bacillales</taxon>
        <taxon>Bacillaceae</taxon>
        <taxon>Pseudoneobacillus</taxon>
    </lineage>
</organism>
<dbReference type="InterPro" id="IPR024775">
    <property type="entry name" value="DinB-like"/>
</dbReference>
<evidence type="ECO:0000313" key="2">
    <source>
        <dbReference type="EMBL" id="CAG9606986.1"/>
    </source>
</evidence>
<dbReference type="SUPFAM" id="SSF109854">
    <property type="entry name" value="DinB/YfiT-like putative metalloenzymes"/>
    <property type="match status" value="1"/>
</dbReference>
<evidence type="ECO:0000313" key="3">
    <source>
        <dbReference type="Proteomes" id="UP000789845"/>
    </source>
</evidence>
<dbReference type="Proteomes" id="UP000789845">
    <property type="component" value="Unassembled WGS sequence"/>
</dbReference>